<dbReference type="EMBL" id="AOLO01000009">
    <property type="protein sequence ID" value="EMA00057.1"/>
    <property type="molecule type" value="Genomic_DNA"/>
</dbReference>
<reference evidence="2 6" key="2">
    <citation type="journal article" date="2012" name="J. Bacteriol.">
        <title>Complete genome sequence of the metabolically versatile halophilic archaeon Haloferax mediterranei, a poly(3-hydroxybutyrate-co-3-hydroxyvalerate) producer.</title>
        <authorList>
            <person name="Han J."/>
            <person name="Zhang F."/>
            <person name="Hou J."/>
            <person name="Liu X."/>
            <person name="Li M."/>
            <person name="Liu H."/>
            <person name="Cai L."/>
            <person name="Zhang B."/>
            <person name="Chen Y."/>
            <person name="Zhou J."/>
            <person name="Hu S."/>
            <person name="Xiang H."/>
        </authorList>
    </citation>
    <scope>NUCLEOTIDE SEQUENCE [LARGE SCALE GENOMIC DNA]</scope>
    <source>
        <strain evidence="6">ATCC 33500 / DSM 1411 / JCM 8866 / NBRC 14739 / NCIMB 2177 / R-4</strain>
        <strain evidence="2">CGMCC 1.2087</strain>
    </source>
</reference>
<reference evidence="2" key="5">
    <citation type="submission" date="2014-05" db="EMBL/GenBank/DDBJ databases">
        <authorList>
            <person name="Wang L."/>
            <person name="Yang H."/>
            <person name="Xiang H."/>
        </authorList>
    </citation>
    <scope>NUCLEOTIDE SEQUENCE</scope>
    <source>
        <strain evidence="2">CGMCC 1.2087</strain>
    </source>
</reference>
<reference evidence="4 7" key="3">
    <citation type="journal article" date="2014" name="PLoS Genet.">
        <title>Phylogenetically driven sequencing of extremely halophilic archaea reveals strategies for static and dynamic osmo-response.</title>
        <authorList>
            <person name="Becker E.A."/>
            <person name="Seitzer P.M."/>
            <person name="Tritt A."/>
            <person name="Larsen D."/>
            <person name="Krusor M."/>
            <person name="Yao A.I."/>
            <person name="Wu D."/>
            <person name="Madern D."/>
            <person name="Eisen J.A."/>
            <person name="Darling A.E."/>
            <person name="Facciotti M.T."/>
        </authorList>
    </citation>
    <scope>NUCLEOTIDE SEQUENCE [LARGE SCALE GENOMIC DNA]</scope>
    <source>
        <strain evidence="4">ATCC 33500</strain>
        <strain evidence="7">ATCC 33500 / DSM 1411 / JCM 8866 / NBRC 14739 / NCIMB 2177 / R-4</strain>
    </source>
</reference>
<dbReference type="PATRIC" id="fig|523841.21.peg.2426"/>
<dbReference type="HOGENOM" id="CLU_119850_0_0_2"/>
<dbReference type="eggNOG" id="arCOG04695">
    <property type="taxonomic scope" value="Archaea"/>
</dbReference>
<dbReference type="Pfam" id="PF19125">
    <property type="entry name" value="DUF5809"/>
    <property type="match status" value="1"/>
</dbReference>
<evidence type="ECO:0000313" key="3">
    <source>
        <dbReference type="EMBL" id="AHZ23122.1"/>
    </source>
</evidence>
<dbReference type="EMBL" id="CP001868">
    <property type="protein sequence ID" value="AFK19736.1"/>
    <property type="molecule type" value="Genomic_DNA"/>
</dbReference>
<proteinExistence type="predicted"/>
<sequence>METHGTISPESLADAETAFDRVGPTAQVVVRETAKAMDFDRDEYRDRVTGEVVETVRNALFAESLAVRVGSRAEFDDWRSDHPDYEVVELGNPDVERVAWHAIPFAETVIATTFQNEREAAVSTLRRNAFGRVYRDAILEGGDEDNDDTGDGEEHEGDTGSDEDNRDDTDGDEDNRDDTDGDEDNRDDTDGDGGDQ</sequence>
<evidence type="ECO:0000313" key="5">
    <source>
        <dbReference type="EMBL" id="QCQ74018.1"/>
    </source>
</evidence>
<evidence type="ECO:0000313" key="4">
    <source>
        <dbReference type="EMBL" id="EMA00057.1"/>
    </source>
</evidence>
<evidence type="ECO:0000313" key="7">
    <source>
        <dbReference type="Proteomes" id="UP000011603"/>
    </source>
</evidence>
<evidence type="ECO:0000256" key="1">
    <source>
        <dbReference type="SAM" id="MobiDB-lite"/>
    </source>
</evidence>
<dbReference type="EMBL" id="CP007551">
    <property type="protein sequence ID" value="AHZ23122.1"/>
    <property type="molecule type" value="Genomic_DNA"/>
</dbReference>
<dbReference type="OrthoDB" id="191500at2157"/>
<dbReference type="PaxDb" id="523841-HFX_2044"/>
<feature type="region of interest" description="Disordered" evidence="1">
    <location>
        <begin position="139"/>
        <end position="196"/>
    </location>
</feature>
<accession>I3R676</accession>
<dbReference type="Proteomes" id="UP000027075">
    <property type="component" value="Chromosome"/>
</dbReference>
<name>I3R676_HALMT</name>
<reference evidence="3 8" key="4">
    <citation type="submission" date="2014-04" db="EMBL/GenBank/DDBJ databases">
        <title>Transcriptional profiles of Haloferax mediterranei on the basis of nitrogen availability.</title>
        <authorList>
            <person name="Bautista V."/>
        </authorList>
    </citation>
    <scope>NUCLEOTIDE SEQUENCE [LARGE SCALE GENOMIC DNA]</scope>
    <source>
        <strain evidence="3">ATCC 33500</strain>
        <strain evidence="8">ATCC 33500 / DSM 1411 / JCM 8866 / NBRC 14739 / NCIMB 2177 / R-4</strain>
    </source>
</reference>
<evidence type="ECO:0000313" key="6">
    <source>
        <dbReference type="Proteomes" id="UP000006469"/>
    </source>
</evidence>
<dbReference type="InterPro" id="IPR043832">
    <property type="entry name" value="DUF5809"/>
</dbReference>
<dbReference type="Proteomes" id="UP000006469">
    <property type="component" value="Chromosome"/>
</dbReference>
<reference evidence="2" key="1">
    <citation type="journal article" date="2012" name="Appl. Environ. Microbiol.">
        <title>Identification of the haloarchaeal phasin (PhaP) that functions in polyhydroxyalkanoate accumulation and granule formation in Haloferax mediterranei.</title>
        <authorList>
            <person name="Cai S."/>
            <person name="Cai L."/>
            <person name="Liu H."/>
            <person name="Liu X."/>
            <person name="Han J."/>
            <person name="Zhou J."/>
            <person name="Xiang H."/>
        </authorList>
    </citation>
    <scope>NUCLEOTIDE SEQUENCE</scope>
    <source>
        <strain evidence="2">CGMCC 1.2087</strain>
    </source>
</reference>
<dbReference type="Proteomes" id="UP000011603">
    <property type="component" value="Unassembled WGS sequence"/>
</dbReference>
<dbReference type="STRING" id="523841.HFX_2044"/>
<dbReference type="Proteomes" id="UP000299011">
    <property type="component" value="Chromosome"/>
</dbReference>
<dbReference type="KEGG" id="hme:HFX_2044"/>
<dbReference type="EMBL" id="CP039139">
    <property type="protein sequence ID" value="QCQ74018.1"/>
    <property type="molecule type" value="Genomic_DNA"/>
</dbReference>
<organism evidence="2 6">
    <name type="scientific">Haloferax mediterranei (strain ATCC 33500 / DSM 1411 / JCM 8866 / NBRC 14739 / NCIMB 2177 / R-4)</name>
    <name type="common">Halobacterium mediterranei</name>
    <dbReference type="NCBI Taxonomy" id="523841"/>
    <lineage>
        <taxon>Archaea</taxon>
        <taxon>Methanobacteriati</taxon>
        <taxon>Methanobacteriota</taxon>
        <taxon>Stenosarchaea group</taxon>
        <taxon>Halobacteria</taxon>
        <taxon>Halobacteriales</taxon>
        <taxon>Haloferacaceae</taxon>
        <taxon>Haloferax</taxon>
    </lineage>
</organism>
<dbReference type="AlphaFoldDB" id="I3R676"/>
<dbReference type="GeneID" id="40155047"/>
<evidence type="ECO:0000313" key="9">
    <source>
        <dbReference type="Proteomes" id="UP000299011"/>
    </source>
</evidence>
<evidence type="ECO:0000313" key="2">
    <source>
        <dbReference type="EMBL" id="AFK19736.1"/>
    </source>
</evidence>
<evidence type="ECO:0000313" key="8">
    <source>
        <dbReference type="Proteomes" id="UP000027075"/>
    </source>
</evidence>
<feature type="compositionally biased region" description="Acidic residues" evidence="1">
    <location>
        <begin position="141"/>
        <end position="196"/>
    </location>
</feature>
<dbReference type="RefSeq" id="WP_004059406.1">
    <property type="nucleotide sequence ID" value="NC_017941.2"/>
</dbReference>
<reference evidence="5 9" key="6">
    <citation type="submission" date="2019-04" db="EMBL/GenBank/DDBJ databases">
        <title>Methylomes of two halophilic Archaea, Haloarcula marismortui and Haloferax mediterranei.</title>
        <authorList>
            <person name="DasSarma S."/>
            <person name="DasSarma P."/>
            <person name="DasSarma S."/>
            <person name="Fomenkov A."/>
            <person name="Vincze T."/>
            <person name="Anton B.P."/>
            <person name="Roberts R.J."/>
        </authorList>
    </citation>
    <scope>NUCLEOTIDE SEQUENCE [LARGE SCALE GENOMIC DNA]</scope>
    <source>
        <strain evidence="5">ATCC 33500</strain>
        <strain evidence="9">ATCC 33500 / DSM 1411 / JCM 8866 / NBRC 14739 / NCIMB 2177 / R-4</strain>
    </source>
</reference>
<keyword evidence="7" id="KW-1185">Reference proteome</keyword>
<protein>
    <submittedName>
        <fullName evidence="2">Uncharacterized protein</fullName>
    </submittedName>
</protein>
<gene>
    <name evidence="2" type="ordered locus">HFX_2044</name>
    <name evidence="3" type="ORF">BM92_10960</name>
    <name evidence="4" type="ORF">C439_11993</name>
    <name evidence="5" type="ORF">E6P09_01480</name>
</gene>